<name>A0A6M4GVR7_9PROT</name>
<reference evidence="2 3" key="1">
    <citation type="submission" date="2020-04" db="EMBL/GenBank/DDBJ databases">
        <title>Usitatibacter rugosus gen. nov., sp. nov. and Usitatibacter palustris sp. nov., novel members of Usitatibacteraceae fam. nov. within the order Nitrosomonadales isolated from soil.</title>
        <authorList>
            <person name="Huber K.J."/>
            <person name="Neumann-Schaal M."/>
            <person name="Geppert A."/>
            <person name="Luckner M."/>
            <person name="Wanner G."/>
            <person name="Overmann J."/>
        </authorList>
    </citation>
    <scope>NUCLEOTIDE SEQUENCE [LARGE SCALE GENOMIC DNA]</scope>
    <source>
        <strain evidence="2 3">0125_3</strain>
    </source>
</reference>
<keyword evidence="3" id="KW-1185">Reference proteome</keyword>
<dbReference type="InterPro" id="IPR032710">
    <property type="entry name" value="NTF2-like_dom_sf"/>
</dbReference>
<sequence>MQADHIEKSVRACFEAYATKDRAAIEALLADDFHFTSPLDNRIDRKTYFDVCWPNSERIDGFEIERLAVDGDHAFVTYEGRMGKETFRNTEIHTVRGDKIVDVEVYFGWNVPHKAKPGKHKG</sequence>
<dbReference type="EMBL" id="CP053069">
    <property type="protein sequence ID" value="QJR11370.1"/>
    <property type="molecule type" value="Genomic_DNA"/>
</dbReference>
<dbReference type="KEGG" id="uru:DSM104443_02445"/>
<evidence type="ECO:0000313" key="2">
    <source>
        <dbReference type="EMBL" id="QJR11370.1"/>
    </source>
</evidence>
<evidence type="ECO:0000313" key="3">
    <source>
        <dbReference type="Proteomes" id="UP000501534"/>
    </source>
</evidence>
<accession>A0A6M4GVR7</accession>
<protein>
    <recommendedName>
        <fullName evidence="1">SnoaL-like domain-containing protein</fullName>
    </recommendedName>
</protein>
<feature type="domain" description="SnoaL-like" evidence="1">
    <location>
        <begin position="10"/>
        <end position="102"/>
    </location>
</feature>
<dbReference type="RefSeq" id="WP_171092664.1">
    <property type="nucleotide sequence ID" value="NZ_CP053069.1"/>
</dbReference>
<organism evidence="2 3">
    <name type="scientific">Usitatibacter rugosus</name>
    <dbReference type="NCBI Taxonomy" id="2732067"/>
    <lineage>
        <taxon>Bacteria</taxon>
        <taxon>Pseudomonadati</taxon>
        <taxon>Pseudomonadota</taxon>
        <taxon>Betaproteobacteria</taxon>
        <taxon>Nitrosomonadales</taxon>
        <taxon>Usitatibacteraceae</taxon>
        <taxon>Usitatibacter</taxon>
    </lineage>
</organism>
<evidence type="ECO:0000259" key="1">
    <source>
        <dbReference type="Pfam" id="PF12680"/>
    </source>
</evidence>
<dbReference type="Proteomes" id="UP000501534">
    <property type="component" value="Chromosome"/>
</dbReference>
<dbReference type="Pfam" id="PF12680">
    <property type="entry name" value="SnoaL_2"/>
    <property type="match status" value="1"/>
</dbReference>
<dbReference type="SUPFAM" id="SSF54427">
    <property type="entry name" value="NTF2-like"/>
    <property type="match status" value="1"/>
</dbReference>
<proteinExistence type="predicted"/>
<dbReference type="Gene3D" id="3.10.450.50">
    <property type="match status" value="1"/>
</dbReference>
<dbReference type="InterPro" id="IPR037401">
    <property type="entry name" value="SnoaL-like"/>
</dbReference>
<gene>
    <name evidence="2" type="ORF">DSM104443_02445</name>
</gene>
<dbReference type="AlphaFoldDB" id="A0A6M4GVR7"/>